<dbReference type="EMBL" id="JBHTMN010000006">
    <property type="protein sequence ID" value="MFD1382725.1"/>
    <property type="molecule type" value="Genomic_DNA"/>
</dbReference>
<sequence length="281" mass="31863">MPLRSRPYILAWRSQSWQLFIAHDGMPPSTPQSSDTATILSLLNQLPVKTQKKCRGIALPTELAKVYSQQIDHLLPCELYPLAAQTFAEDKAGSSAGETVVSSWVTYEPLTLHFAVMPWSLFDDLQQATSLPLFSEAMFYSPVTPRVLERGSPFAIFQADFLERQEHAKAKRRLYIAALLIVLITTVIIEMLKQDTPVELAFTWPWTKPQYQEQTFEKALSYVRALPSRVRVDRIQISRDQVLVEVTGVASDLKTWKQHWSSDLPPLELQISPPEPEGGKQ</sequence>
<dbReference type="Proteomes" id="UP001597059">
    <property type="component" value="Unassembled WGS sequence"/>
</dbReference>
<keyword evidence="3" id="KW-1185">Reference proteome</keyword>
<evidence type="ECO:0008006" key="4">
    <source>
        <dbReference type="Google" id="ProtNLM"/>
    </source>
</evidence>
<keyword evidence="1" id="KW-1133">Transmembrane helix</keyword>
<proteinExistence type="predicted"/>
<gene>
    <name evidence="2" type="ORF">ACFQ45_05085</name>
</gene>
<dbReference type="RefSeq" id="WP_377365900.1">
    <property type="nucleotide sequence ID" value="NZ_JBHTMN010000006.1"/>
</dbReference>
<reference evidence="3" key="1">
    <citation type="journal article" date="2019" name="Int. J. Syst. Evol. Microbiol.">
        <title>The Global Catalogue of Microorganisms (GCM) 10K type strain sequencing project: providing services to taxonomists for standard genome sequencing and annotation.</title>
        <authorList>
            <consortium name="The Broad Institute Genomics Platform"/>
            <consortium name="The Broad Institute Genome Sequencing Center for Infectious Disease"/>
            <person name="Wu L."/>
            <person name="Ma J."/>
        </authorList>
    </citation>
    <scope>NUCLEOTIDE SEQUENCE [LARGE SCALE GENOMIC DNA]</scope>
    <source>
        <strain evidence="3">JCM 30774</strain>
    </source>
</reference>
<comment type="caution">
    <text evidence="2">The sequence shown here is derived from an EMBL/GenBank/DDBJ whole genome shotgun (WGS) entry which is preliminary data.</text>
</comment>
<keyword evidence="1" id="KW-0812">Transmembrane</keyword>
<keyword evidence="1" id="KW-0472">Membrane</keyword>
<name>A0ABW4AZW2_9GAMM</name>
<protein>
    <recommendedName>
        <fullName evidence="4">GspL cytoplasmic actin-ATPase-like domain-containing protein</fullName>
    </recommendedName>
</protein>
<evidence type="ECO:0000313" key="2">
    <source>
        <dbReference type="EMBL" id="MFD1382725.1"/>
    </source>
</evidence>
<evidence type="ECO:0000313" key="3">
    <source>
        <dbReference type="Proteomes" id="UP001597059"/>
    </source>
</evidence>
<accession>A0ABW4AZW2</accession>
<feature type="transmembrane region" description="Helical" evidence="1">
    <location>
        <begin position="174"/>
        <end position="192"/>
    </location>
</feature>
<organism evidence="2 3">
    <name type="scientific">Rhodanobacter aciditrophus</name>
    <dbReference type="NCBI Taxonomy" id="1623218"/>
    <lineage>
        <taxon>Bacteria</taxon>
        <taxon>Pseudomonadati</taxon>
        <taxon>Pseudomonadota</taxon>
        <taxon>Gammaproteobacteria</taxon>
        <taxon>Lysobacterales</taxon>
        <taxon>Rhodanobacteraceae</taxon>
        <taxon>Rhodanobacter</taxon>
    </lineage>
</organism>
<evidence type="ECO:0000256" key="1">
    <source>
        <dbReference type="SAM" id="Phobius"/>
    </source>
</evidence>